<reference evidence="1 2" key="1">
    <citation type="journal article" date="2015" name="Nature">
        <title>rRNA introns, odd ribosomes, and small enigmatic genomes across a large radiation of phyla.</title>
        <authorList>
            <person name="Brown C.T."/>
            <person name="Hug L.A."/>
            <person name="Thomas B.C."/>
            <person name="Sharon I."/>
            <person name="Castelle C.J."/>
            <person name="Singh A."/>
            <person name="Wilkins M.J."/>
            <person name="Williams K.H."/>
            <person name="Banfield J.F."/>
        </authorList>
    </citation>
    <scope>NUCLEOTIDE SEQUENCE [LARGE SCALE GENOMIC DNA]</scope>
</reference>
<evidence type="ECO:0000313" key="1">
    <source>
        <dbReference type="EMBL" id="KKW08657.1"/>
    </source>
</evidence>
<sequence length="171" mass="20335">MKCAKFGSYYHEDFLMPGIFPSSASSRKQIRQRLKSRRNPRGRPHLKQRRITRLLNFGFRSALTTIDLLAICIYVCSPKERLEAPASWPCGRRLRKLLRVTLFFFQLVVKKQSPQRGLENIREMRSKVNNITPRPQCEPNIRMIYQENYLSPSERCFCFPHFVTTSDFRRY</sequence>
<gene>
    <name evidence="1" type="ORF">UY44_C0008G0022</name>
</gene>
<name>A0A0G1Y196_9BACT</name>
<accession>A0A0G1Y196</accession>
<dbReference type="EMBL" id="LCPZ01000008">
    <property type="protein sequence ID" value="KKW08657.1"/>
    <property type="molecule type" value="Genomic_DNA"/>
</dbReference>
<comment type="caution">
    <text evidence="1">The sequence shown here is derived from an EMBL/GenBank/DDBJ whole genome shotgun (WGS) entry which is preliminary data.</text>
</comment>
<dbReference type="AlphaFoldDB" id="A0A0G1Y196"/>
<evidence type="ECO:0000313" key="2">
    <source>
        <dbReference type="Proteomes" id="UP000033965"/>
    </source>
</evidence>
<organism evidence="1 2">
    <name type="scientific">Candidatus Kaiserbacteria bacterium GW2011_GWA2_49_19</name>
    <dbReference type="NCBI Taxonomy" id="1618669"/>
    <lineage>
        <taxon>Bacteria</taxon>
        <taxon>Candidatus Kaiseribacteriota</taxon>
    </lineage>
</organism>
<protein>
    <submittedName>
        <fullName evidence="1">Uncharacterized protein</fullName>
    </submittedName>
</protein>
<dbReference type="Proteomes" id="UP000033965">
    <property type="component" value="Unassembled WGS sequence"/>
</dbReference>
<proteinExistence type="predicted"/>